<organism evidence="2 3">
    <name type="scientific">Dioszegia hungarica</name>
    <dbReference type="NCBI Taxonomy" id="4972"/>
    <lineage>
        <taxon>Eukaryota</taxon>
        <taxon>Fungi</taxon>
        <taxon>Dikarya</taxon>
        <taxon>Basidiomycota</taxon>
        <taxon>Agaricomycotina</taxon>
        <taxon>Tremellomycetes</taxon>
        <taxon>Tremellales</taxon>
        <taxon>Bulleribasidiaceae</taxon>
        <taxon>Dioszegia</taxon>
    </lineage>
</organism>
<dbReference type="EMBL" id="JAKWFO010000005">
    <property type="protein sequence ID" value="KAI9636027.1"/>
    <property type="molecule type" value="Genomic_DNA"/>
</dbReference>
<proteinExistence type="predicted"/>
<feature type="compositionally biased region" description="Low complexity" evidence="1">
    <location>
        <begin position="264"/>
        <end position="276"/>
    </location>
</feature>
<feature type="compositionally biased region" description="Low complexity" evidence="1">
    <location>
        <begin position="115"/>
        <end position="153"/>
    </location>
</feature>
<dbReference type="AlphaFoldDB" id="A0AA38LSP4"/>
<accession>A0AA38LSP4</accession>
<feature type="compositionally biased region" description="Polar residues" evidence="1">
    <location>
        <begin position="179"/>
        <end position="190"/>
    </location>
</feature>
<dbReference type="RefSeq" id="XP_052945804.1">
    <property type="nucleotide sequence ID" value="XM_053093062.1"/>
</dbReference>
<evidence type="ECO:0000313" key="2">
    <source>
        <dbReference type="EMBL" id="KAI9636027.1"/>
    </source>
</evidence>
<feature type="compositionally biased region" description="Low complexity" evidence="1">
    <location>
        <begin position="192"/>
        <end position="203"/>
    </location>
</feature>
<feature type="compositionally biased region" description="Pro residues" evidence="1">
    <location>
        <begin position="38"/>
        <end position="52"/>
    </location>
</feature>
<reference evidence="2" key="1">
    <citation type="journal article" date="2022" name="G3 (Bethesda)">
        <title>High quality genome of the basidiomycete yeast Dioszegia hungarica PDD-24b-2 isolated from cloud water.</title>
        <authorList>
            <person name="Jarrige D."/>
            <person name="Haridas S."/>
            <person name="Bleykasten-Grosshans C."/>
            <person name="Joly M."/>
            <person name="Nadalig T."/>
            <person name="Sancelme M."/>
            <person name="Vuilleumier S."/>
            <person name="Grigoriev I.V."/>
            <person name="Amato P."/>
            <person name="Bringel F."/>
        </authorList>
    </citation>
    <scope>NUCLEOTIDE SEQUENCE</scope>
    <source>
        <strain evidence="2">PDD-24b-2</strain>
    </source>
</reference>
<sequence length="309" mass="32176">MPPQHPRPPHHPGQQRRPANNAPVPALDPHDPTHVPYVPAPPSMNVPTPPPMRLGFDDPPSATVTNLPRLLPTLRWNSGSGTRDAAPAPPSSAFELVSASTDNTTLPLLRWSDQARPGPVSASVAAAAPASAPTSGSRPSRPLPASLPARPAGAVPPRSEAAIRGVTPLPAEAAPHRISAQSPLQPSVKTESAVSAVNVGSSSRRVERDDSGVRGKDRSDEMSASAERKQSVVARGRVSQEDKGSDRGVGAKSEDHPDKDKTRTAASSQPAQASAKPPTPDDGVADDTRTEIDPTEIWPPPESAQSSIA</sequence>
<dbReference type="GeneID" id="77732267"/>
<dbReference type="Proteomes" id="UP001164286">
    <property type="component" value="Unassembled WGS sequence"/>
</dbReference>
<feature type="compositionally biased region" description="Basic and acidic residues" evidence="1">
    <location>
        <begin position="252"/>
        <end position="263"/>
    </location>
</feature>
<name>A0AA38LSP4_9TREE</name>
<evidence type="ECO:0000256" key="1">
    <source>
        <dbReference type="SAM" id="MobiDB-lite"/>
    </source>
</evidence>
<feature type="region of interest" description="Disordered" evidence="1">
    <location>
        <begin position="113"/>
        <end position="309"/>
    </location>
</feature>
<keyword evidence="3" id="KW-1185">Reference proteome</keyword>
<evidence type="ECO:0000313" key="3">
    <source>
        <dbReference type="Proteomes" id="UP001164286"/>
    </source>
</evidence>
<protein>
    <submittedName>
        <fullName evidence="2">Uncharacterized protein</fullName>
    </submittedName>
</protein>
<feature type="region of interest" description="Disordered" evidence="1">
    <location>
        <begin position="1"/>
        <end position="94"/>
    </location>
</feature>
<gene>
    <name evidence="2" type="ORF">MKK02DRAFT_44726</name>
</gene>
<feature type="compositionally biased region" description="Basic and acidic residues" evidence="1">
    <location>
        <begin position="204"/>
        <end position="230"/>
    </location>
</feature>
<comment type="caution">
    <text evidence="2">The sequence shown here is derived from an EMBL/GenBank/DDBJ whole genome shotgun (WGS) entry which is preliminary data.</text>
</comment>